<keyword evidence="8 13" id="KW-0457">Lysine biosynthesis</keyword>
<organism evidence="16 17">
    <name type="scientific">Devosia albogilva</name>
    <dbReference type="NCBI Taxonomy" id="429726"/>
    <lineage>
        <taxon>Bacteria</taxon>
        <taxon>Pseudomonadati</taxon>
        <taxon>Pseudomonadota</taxon>
        <taxon>Alphaproteobacteria</taxon>
        <taxon>Hyphomicrobiales</taxon>
        <taxon>Devosiaceae</taxon>
        <taxon>Devosia</taxon>
    </lineage>
</organism>
<dbReference type="Gene3D" id="3.40.50.720">
    <property type="entry name" value="NAD(P)-binding Rossmann-like Domain"/>
    <property type="match status" value="1"/>
</dbReference>
<keyword evidence="5 13" id="KW-0220">Diaminopimelate biosynthesis</keyword>
<dbReference type="NCBIfam" id="TIGR00036">
    <property type="entry name" value="dapB"/>
    <property type="match status" value="1"/>
</dbReference>
<evidence type="ECO:0000256" key="13">
    <source>
        <dbReference type="HAMAP-Rule" id="MF_00102"/>
    </source>
</evidence>
<dbReference type="CDD" id="cd02274">
    <property type="entry name" value="DHDPR_N"/>
    <property type="match status" value="1"/>
</dbReference>
<comment type="function">
    <text evidence="13">Catalyzes the conversion of 4-hydroxy-tetrahydrodipicolinate (HTPA) to tetrahydrodipicolinate.</text>
</comment>
<accession>A0ABW5QK30</accession>
<evidence type="ECO:0000313" key="17">
    <source>
        <dbReference type="Proteomes" id="UP001597521"/>
    </source>
</evidence>
<dbReference type="HAMAP" id="MF_00102">
    <property type="entry name" value="DapB"/>
    <property type="match status" value="1"/>
</dbReference>
<proteinExistence type="inferred from homology"/>
<dbReference type="PANTHER" id="PTHR20836">
    <property type="entry name" value="DIHYDRODIPICOLINATE REDUCTASE"/>
    <property type="match status" value="1"/>
</dbReference>
<keyword evidence="2 13" id="KW-0963">Cytoplasm</keyword>
<comment type="similarity">
    <text evidence="1 13">Belongs to the DapB family.</text>
</comment>
<dbReference type="RefSeq" id="WP_386832882.1">
    <property type="nucleotide sequence ID" value="NZ_JBHUNP010000001.1"/>
</dbReference>
<evidence type="ECO:0000256" key="11">
    <source>
        <dbReference type="ARBA" id="ARBA00049080"/>
    </source>
</evidence>
<dbReference type="EC" id="1.17.1.8" evidence="10 13"/>
<evidence type="ECO:0000256" key="10">
    <source>
        <dbReference type="ARBA" id="ARBA00038983"/>
    </source>
</evidence>
<evidence type="ECO:0000256" key="6">
    <source>
        <dbReference type="ARBA" id="ARBA00023002"/>
    </source>
</evidence>
<feature type="binding site" evidence="13">
    <location>
        <begin position="124"/>
        <end position="127"/>
    </location>
    <ligand>
        <name>NAD(+)</name>
        <dbReference type="ChEBI" id="CHEBI:57540"/>
    </ligand>
</feature>
<dbReference type="PROSITE" id="PS01298">
    <property type="entry name" value="DAPB"/>
    <property type="match status" value="1"/>
</dbReference>
<reference evidence="17" key="1">
    <citation type="journal article" date="2019" name="Int. J. Syst. Evol. Microbiol.">
        <title>The Global Catalogue of Microorganisms (GCM) 10K type strain sequencing project: providing services to taxonomists for standard genome sequencing and annotation.</title>
        <authorList>
            <consortium name="The Broad Institute Genomics Platform"/>
            <consortium name="The Broad Institute Genome Sequencing Center for Infectious Disease"/>
            <person name="Wu L."/>
            <person name="Ma J."/>
        </authorList>
    </citation>
    <scope>NUCLEOTIDE SEQUENCE [LARGE SCALE GENOMIC DNA]</scope>
    <source>
        <strain evidence="17">CCM 7427</strain>
    </source>
</reference>
<comment type="catalytic activity">
    <reaction evidence="11 13">
        <text>(S)-2,3,4,5-tetrahydrodipicolinate + NADP(+) + H2O = (2S,4S)-4-hydroxy-2,3,4,5-tetrahydrodipicolinate + NADPH + H(+)</text>
        <dbReference type="Rhea" id="RHEA:35331"/>
        <dbReference type="ChEBI" id="CHEBI:15377"/>
        <dbReference type="ChEBI" id="CHEBI:15378"/>
        <dbReference type="ChEBI" id="CHEBI:16845"/>
        <dbReference type="ChEBI" id="CHEBI:57783"/>
        <dbReference type="ChEBI" id="CHEBI:58349"/>
        <dbReference type="ChEBI" id="CHEBI:67139"/>
        <dbReference type="EC" id="1.17.1.8"/>
    </reaction>
</comment>
<feature type="domain" description="Dihydrodipicolinate reductase N-terminal" evidence="14">
    <location>
        <begin position="5"/>
        <end position="127"/>
    </location>
</feature>
<evidence type="ECO:0000256" key="12">
    <source>
        <dbReference type="ARBA" id="ARBA00049396"/>
    </source>
</evidence>
<keyword evidence="6 13" id="KW-0560">Oxidoreductase</keyword>
<sequence>MDRLKVVIAGAGGRMGQANLRAVAAAPQLQLVGALDRPGASVGRDAGTLAGLEPLGVTVTSDLQQALDGADAIIDFTAPAASVELAAAAGSRKLVHIIGTTGFSDADEAAIAAAAVAGARIVKSGNFSPGMVALTALVEKAAAALSDYDVEILEMHHNQKVDAPSGTALMLGEAAARGRHVSLKDKWVKVRDGHTGPREAGTIGFATLRGGNVIGDHMVILAGPSERIELNHRAQDRTIYANGAIRALLWAAGQPAGLYSMADVLGLN</sequence>
<feature type="binding site" evidence="13">
    <location>
        <position position="157"/>
    </location>
    <ligand>
        <name>(S)-2,3,4,5-tetrahydrodipicolinate</name>
        <dbReference type="ChEBI" id="CHEBI:16845"/>
    </ligand>
</feature>
<dbReference type="InterPro" id="IPR022663">
    <property type="entry name" value="DapB_C"/>
</dbReference>
<dbReference type="PIRSF" id="PIRSF000161">
    <property type="entry name" value="DHPR"/>
    <property type="match status" value="1"/>
</dbReference>
<dbReference type="Proteomes" id="UP001597521">
    <property type="component" value="Unassembled WGS sequence"/>
</dbReference>
<name>A0ABW5QK30_9HYPH</name>
<evidence type="ECO:0000313" key="16">
    <source>
        <dbReference type="EMBL" id="MFD2647856.1"/>
    </source>
</evidence>
<evidence type="ECO:0000256" key="1">
    <source>
        <dbReference type="ARBA" id="ARBA00006642"/>
    </source>
</evidence>
<comment type="caution">
    <text evidence="16">The sequence shown here is derived from an EMBL/GenBank/DDBJ whole genome shotgun (WGS) entry which is preliminary data.</text>
</comment>
<evidence type="ECO:0000256" key="8">
    <source>
        <dbReference type="ARBA" id="ARBA00023154"/>
    </source>
</evidence>
<dbReference type="Pfam" id="PF05173">
    <property type="entry name" value="DapB_C"/>
    <property type="match status" value="1"/>
</dbReference>
<dbReference type="Pfam" id="PF01113">
    <property type="entry name" value="DapB_N"/>
    <property type="match status" value="1"/>
</dbReference>
<comment type="pathway">
    <text evidence="9 13">Amino-acid biosynthesis; L-lysine biosynthesis via DAP pathway; (S)-tetrahydrodipicolinate from L-aspartate: step 4/4.</text>
</comment>
<keyword evidence="7 13" id="KW-0520">NAD</keyword>
<comment type="subunit">
    <text evidence="13">Homotetramer.</text>
</comment>
<evidence type="ECO:0000256" key="2">
    <source>
        <dbReference type="ARBA" id="ARBA00022490"/>
    </source>
</evidence>
<feature type="binding site" evidence="13">
    <location>
        <begin position="166"/>
        <end position="167"/>
    </location>
    <ligand>
        <name>(S)-2,3,4,5-tetrahydrodipicolinate</name>
        <dbReference type="ChEBI" id="CHEBI:16845"/>
    </ligand>
</feature>
<protein>
    <recommendedName>
        <fullName evidence="10 13">4-hydroxy-tetrahydrodipicolinate reductase</fullName>
        <shortName evidence="13">HTPA reductase</shortName>
        <ecNumber evidence="10 13">1.17.1.8</ecNumber>
    </recommendedName>
</protein>
<evidence type="ECO:0000256" key="4">
    <source>
        <dbReference type="ARBA" id="ARBA00022857"/>
    </source>
</evidence>
<comment type="catalytic activity">
    <reaction evidence="12 13">
        <text>(S)-2,3,4,5-tetrahydrodipicolinate + NAD(+) + H2O = (2S,4S)-4-hydroxy-2,3,4,5-tetrahydrodipicolinate + NADH + H(+)</text>
        <dbReference type="Rhea" id="RHEA:35323"/>
        <dbReference type="ChEBI" id="CHEBI:15377"/>
        <dbReference type="ChEBI" id="CHEBI:15378"/>
        <dbReference type="ChEBI" id="CHEBI:16845"/>
        <dbReference type="ChEBI" id="CHEBI:57540"/>
        <dbReference type="ChEBI" id="CHEBI:57945"/>
        <dbReference type="ChEBI" id="CHEBI:67139"/>
        <dbReference type="EC" id="1.17.1.8"/>
    </reaction>
</comment>
<dbReference type="SUPFAM" id="SSF55347">
    <property type="entry name" value="Glyceraldehyde-3-phosphate dehydrogenase-like, C-terminal domain"/>
    <property type="match status" value="1"/>
</dbReference>
<dbReference type="InterPro" id="IPR036291">
    <property type="entry name" value="NAD(P)-bd_dom_sf"/>
</dbReference>
<comment type="subcellular location">
    <subcellularLocation>
        <location evidence="13">Cytoplasm</location>
    </subcellularLocation>
</comment>
<evidence type="ECO:0000256" key="7">
    <source>
        <dbReference type="ARBA" id="ARBA00023027"/>
    </source>
</evidence>
<feature type="binding site" evidence="13">
    <location>
        <position position="36"/>
    </location>
    <ligand>
        <name>NAD(+)</name>
        <dbReference type="ChEBI" id="CHEBI:57540"/>
    </ligand>
</feature>
<dbReference type="InterPro" id="IPR022664">
    <property type="entry name" value="DapB_N_CS"/>
</dbReference>
<keyword evidence="17" id="KW-1185">Reference proteome</keyword>
<dbReference type="InterPro" id="IPR000846">
    <property type="entry name" value="DapB_N"/>
</dbReference>
<evidence type="ECO:0000259" key="15">
    <source>
        <dbReference type="Pfam" id="PF05173"/>
    </source>
</evidence>
<gene>
    <name evidence="13 16" type="primary">dapB</name>
    <name evidence="16" type="ORF">ACFSX5_08640</name>
</gene>
<dbReference type="PANTHER" id="PTHR20836:SF0">
    <property type="entry name" value="4-HYDROXY-TETRAHYDRODIPICOLINATE REDUCTASE 1, CHLOROPLASTIC-RELATED"/>
    <property type="match status" value="1"/>
</dbReference>
<feature type="domain" description="Dihydrodipicolinate reductase C-terminal" evidence="15">
    <location>
        <begin position="130"/>
        <end position="265"/>
    </location>
</feature>
<evidence type="ECO:0000256" key="9">
    <source>
        <dbReference type="ARBA" id="ARBA00037922"/>
    </source>
</evidence>
<evidence type="ECO:0000259" key="14">
    <source>
        <dbReference type="Pfam" id="PF01113"/>
    </source>
</evidence>
<feature type="active site" description="Proton donor/acceptor" evidence="13">
    <location>
        <position position="156"/>
    </location>
</feature>
<dbReference type="EMBL" id="JBHUNP010000001">
    <property type="protein sequence ID" value="MFD2647856.1"/>
    <property type="molecule type" value="Genomic_DNA"/>
</dbReference>
<dbReference type="Gene3D" id="3.30.360.10">
    <property type="entry name" value="Dihydrodipicolinate Reductase, domain 2"/>
    <property type="match status" value="1"/>
</dbReference>
<feature type="binding site" evidence="13">
    <location>
        <begin position="99"/>
        <end position="101"/>
    </location>
    <ligand>
        <name>NAD(+)</name>
        <dbReference type="ChEBI" id="CHEBI:57540"/>
    </ligand>
</feature>
<evidence type="ECO:0000256" key="3">
    <source>
        <dbReference type="ARBA" id="ARBA00022605"/>
    </source>
</evidence>
<keyword evidence="4 13" id="KW-0521">NADP</keyword>
<keyword evidence="3 13" id="KW-0028">Amino-acid biosynthesis</keyword>
<dbReference type="SUPFAM" id="SSF51735">
    <property type="entry name" value="NAD(P)-binding Rossmann-fold domains"/>
    <property type="match status" value="1"/>
</dbReference>
<dbReference type="InterPro" id="IPR023940">
    <property type="entry name" value="DHDPR_bac"/>
</dbReference>
<comment type="caution">
    <text evidence="13">Was originally thought to be a dihydrodipicolinate reductase (DHDPR), catalyzing the conversion of dihydrodipicolinate to tetrahydrodipicolinate. However, it was shown in E.coli that the substrate of the enzymatic reaction is not dihydrodipicolinate (DHDP) but in fact (2S,4S)-4-hydroxy-2,3,4,5-tetrahydrodipicolinic acid (HTPA), the product released by the DapA-catalyzed reaction.</text>
</comment>
<feature type="binding site" evidence="13">
    <location>
        <position position="37"/>
    </location>
    <ligand>
        <name>NADP(+)</name>
        <dbReference type="ChEBI" id="CHEBI:58349"/>
    </ligand>
</feature>
<feature type="binding site" evidence="13">
    <location>
        <begin position="10"/>
        <end position="15"/>
    </location>
    <ligand>
        <name>NAD(+)</name>
        <dbReference type="ChEBI" id="CHEBI:57540"/>
    </ligand>
</feature>
<dbReference type="GO" id="GO:0008839">
    <property type="term" value="F:4-hydroxy-tetrahydrodipicolinate reductase"/>
    <property type="evidence" value="ECO:0007669"/>
    <property type="project" value="UniProtKB-EC"/>
</dbReference>
<evidence type="ECO:0000256" key="5">
    <source>
        <dbReference type="ARBA" id="ARBA00022915"/>
    </source>
</evidence>
<feature type="active site" description="Proton donor" evidence="13">
    <location>
        <position position="160"/>
    </location>
</feature>